<accession>A0A3N7F3V5</accession>
<protein>
    <submittedName>
        <fullName evidence="1">Uncharacterized protein</fullName>
    </submittedName>
</protein>
<sequence>MSEVLPVNIKGLAGSVATLAGVLACNNDCKLAHDLEQCRDLHYLHGGQCFHCHFCVSGSLKAKEEF</sequence>
<dbReference type="EMBL" id="CM009294">
    <property type="protein sequence ID" value="RQO90415.1"/>
    <property type="molecule type" value="Genomic_DNA"/>
</dbReference>
<dbReference type="AlphaFoldDB" id="A0A3N7F3V5"/>
<proteinExistence type="predicted"/>
<organism evidence="1 2">
    <name type="scientific">Populus trichocarpa</name>
    <name type="common">Western balsam poplar</name>
    <name type="synonym">Populus balsamifera subsp. trichocarpa</name>
    <dbReference type="NCBI Taxonomy" id="3694"/>
    <lineage>
        <taxon>Eukaryota</taxon>
        <taxon>Viridiplantae</taxon>
        <taxon>Streptophyta</taxon>
        <taxon>Embryophyta</taxon>
        <taxon>Tracheophyta</taxon>
        <taxon>Spermatophyta</taxon>
        <taxon>Magnoliopsida</taxon>
        <taxon>eudicotyledons</taxon>
        <taxon>Gunneridae</taxon>
        <taxon>Pentapetalae</taxon>
        <taxon>rosids</taxon>
        <taxon>fabids</taxon>
        <taxon>Malpighiales</taxon>
        <taxon>Salicaceae</taxon>
        <taxon>Saliceae</taxon>
        <taxon>Populus</taxon>
    </lineage>
</organism>
<evidence type="ECO:0000313" key="1">
    <source>
        <dbReference type="EMBL" id="RQO90415.1"/>
    </source>
</evidence>
<keyword evidence="2" id="KW-1185">Reference proteome</keyword>
<name>A0A3N7F3V5_POPTR</name>
<reference evidence="1 2" key="1">
    <citation type="journal article" date="2006" name="Science">
        <title>The genome of black cottonwood, Populus trichocarpa (Torr. &amp; Gray).</title>
        <authorList>
            <person name="Tuskan G.A."/>
            <person name="Difazio S."/>
            <person name="Jansson S."/>
            <person name="Bohlmann J."/>
            <person name="Grigoriev I."/>
            <person name="Hellsten U."/>
            <person name="Putnam N."/>
            <person name="Ralph S."/>
            <person name="Rombauts S."/>
            <person name="Salamov A."/>
            <person name="Schein J."/>
            <person name="Sterck L."/>
            <person name="Aerts A."/>
            <person name="Bhalerao R.R."/>
            <person name="Bhalerao R.P."/>
            <person name="Blaudez D."/>
            <person name="Boerjan W."/>
            <person name="Brun A."/>
            <person name="Brunner A."/>
            <person name="Busov V."/>
            <person name="Campbell M."/>
            <person name="Carlson J."/>
            <person name="Chalot M."/>
            <person name="Chapman J."/>
            <person name="Chen G.L."/>
            <person name="Cooper D."/>
            <person name="Coutinho P.M."/>
            <person name="Couturier J."/>
            <person name="Covert S."/>
            <person name="Cronk Q."/>
            <person name="Cunningham R."/>
            <person name="Davis J."/>
            <person name="Degroeve S."/>
            <person name="Dejardin A."/>
            <person name="Depamphilis C."/>
            <person name="Detter J."/>
            <person name="Dirks B."/>
            <person name="Dubchak I."/>
            <person name="Duplessis S."/>
            <person name="Ehlting J."/>
            <person name="Ellis B."/>
            <person name="Gendler K."/>
            <person name="Goodstein D."/>
            <person name="Gribskov M."/>
            <person name="Grimwood J."/>
            <person name="Groover A."/>
            <person name="Gunter L."/>
            <person name="Hamberger B."/>
            <person name="Heinze B."/>
            <person name="Helariutta Y."/>
            <person name="Henrissat B."/>
            <person name="Holligan D."/>
            <person name="Holt R."/>
            <person name="Huang W."/>
            <person name="Islam-Faridi N."/>
            <person name="Jones S."/>
            <person name="Jones-Rhoades M."/>
            <person name="Jorgensen R."/>
            <person name="Joshi C."/>
            <person name="Kangasjarvi J."/>
            <person name="Karlsson J."/>
            <person name="Kelleher C."/>
            <person name="Kirkpatrick R."/>
            <person name="Kirst M."/>
            <person name="Kohler A."/>
            <person name="Kalluri U."/>
            <person name="Larimer F."/>
            <person name="Leebens-Mack J."/>
            <person name="Leple J.C."/>
            <person name="Locascio P."/>
            <person name="Lou Y."/>
            <person name="Lucas S."/>
            <person name="Martin F."/>
            <person name="Montanini B."/>
            <person name="Napoli C."/>
            <person name="Nelson D.R."/>
            <person name="Nelson C."/>
            <person name="Nieminen K."/>
            <person name="Nilsson O."/>
            <person name="Pereda V."/>
            <person name="Peter G."/>
            <person name="Philippe R."/>
            <person name="Pilate G."/>
            <person name="Poliakov A."/>
            <person name="Razumovskaya J."/>
            <person name="Richardson P."/>
            <person name="Rinaldi C."/>
            <person name="Ritland K."/>
            <person name="Rouze P."/>
            <person name="Ryaboy D."/>
            <person name="Schmutz J."/>
            <person name="Schrader J."/>
            <person name="Segerman B."/>
            <person name="Shin H."/>
            <person name="Siddiqui A."/>
            <person name="Sterky F."/>
            <person name="Terry A."/>
            <person name="Tsai C.J."/>
            <person name="Uberbacher E."/>
            <person name="Unneberg P."/>
            <person name="Vahala J."/>
            <person name="Wall K."/>
            <person name="Wessler S."/>
            <person name="Yang G."/>
            <person name="Yin T."/>
            <person name="Douglas C."/>
            <person name="Marra M."/>
            <person name="Sandberg G."/>
            <person name="Van de Peer Y."/>
            <person name="Rokhsar D."/>
        </authorList>
    </citation>
    <scope>NUCLEOTIDE SEQUENCE [LARGE SCALE GENOMIC DNA]</scope>
    <source>
        <strain evidence="2">cv. Nisqually</strain>
    </source>
</reference>
<dbReference type="Proteomes" id="UP000006729">
    <property type="component" value="Chromosome 5"/>
</dbReference>
<gene>
    <name evidence="1" type="ORF">POPTR_005G122550</name>
</gene>
<dbReference type="SMR" id="A0A3N7F3V5"/>
<dbReference type="Gramene" id="Potri.005G122550.2.v4.1">
    <property type="protein sequence ID" value="Potri.005G122550.2.v4.1"/>
    <property type="gene ID" value="Potri.005G122550.v4.1"/>
</dbReference>
<evidence type="ECO:0000313" key="2">
    <source>
        <dbReference type="Proteomes" id="UP000006729"/>
    </source>
</evidence>